<dbReference type="Gene3D" id="3.40.50.1820">
    <property type="entry name" value="alpha/beta hydrolase"/>
    <property type="match status" value="1"/>
</dbReference>
<dbReference type="Proteomes" id="UP001519305">
    <property type="component" value="Unassembled WGS sequence"/>
</dbReference>
<evidence type="ECO:0000256" key="1">
    <source>
        <dbReference type="SAM" id="MobiDB-lite"/>
    </source>
</evidence>
<organism evidence="2 3">
    <name type="scientific">Corynebacterium freneyi</name>
    <dbReference type="NCBI Taxonomy" id="134034"/>
    <lineage>
        <taxon>Bacteria</taxon>
        <taxon>Bacillati</taxon>
        <taxon>Actinomycetota</taxon>
        <taxon>Actinomycetes</taxon>
        <taxon>Mycobacteriales</taxon>
        <taxon>Corynebacteriaceae</taxon>
        <taxon>Corynebacterium</taxon>
    </lineage>
</organism>
<protein>
    <submittedName>
        <fullName evidence="2">Triacylglycerol esterase/lipase EstA (Alpha/beta hydrolase family)</fullName>
    </submittedName>
</protein>
<proteinExistence type="predicted"/>
<reference evidence="2 3" key="1">
    <citation type="submission" date="2021-03" db="EMBL/GenBank/DDBJ databases">
        <title>Sequencing the genomes of 1000 actinobacteria strains.</title>
        <authorList>
            <person name="Klenk H.-P."/>
        </authorList>
    </citation>
    <scope>NUCLEOTIDE SEQUENCE [LARGE SCALE GENOMIC DNA]</scope>
    <source>
        <strain evidence="2 3">DSM 44506</strain>
    </source>
</reference>
<evidence type="ECO:0000313" key="3">
    <source>
        <dbReference type="Proteomes" id="UP001519305"/>
    </source>
</evidence>
<sequence length="284" mass="29421">MSASTASAVPVAATPADTAGEPFPALDWANDPECVPDPAHPEPVLLIHGTWSKAEDMETIGVPLAEQGYCVFSLEYGWHRESLSGIIPGVNGVGDIRDNAAAVDRAIRYVAGETATGRAAGKVDVIGHSQAAALMHVAMSDHGAAEFVDDAIYLAGTHRGTAMSGVDQLNLHSSPEAVAIGDALLGPAAMQQLNGSDFVMHLETLPDTQPGVDYTVMVSSDDTTATTAPDAFLEAGPGATVTNVLIQDVCSDIPSPFSHDDVRDHPIAHGLIIAALEGRPVVCD</sequence>
<dbReference type="RefSeq" id="WP_209653193.1">
    <property type="nucleotide sequence ID" value="NZ_CP047357.1"/>
</dbReference>
<accession>A0ABS4U8Y1</accession>
<feature type="region of interest" description="Disordered" evidence="1">
    <location>
        <begin position="1"/>
        <end position="30"/>
    </location>
</feature>
<dbReference type="SUPFAM" id="SSF53474">
    <property type="entry name" value="alpha/beta-Hydrolases"/>
    <property type="match status" value="1"/>
</dbReference>
<dbReference type="GO" id="GO:0016787">
    <property type="term" value="F:hydrolase activity"/>
    <property type="evidence" value="ECO:0007669"/>
    <property type="project" value="UniProtKB-KW"/>
</dbReference>
<gene>
    <name evidence="2" type="ORF">JOF33_001438</name>
</gene>
<evidence type="ECO:0000313" key="2">
    <source>
        <dbReference type="EMBL" id="MBP2332739.1"/>
    </source>
</evidence>
<dbReference type="InterPro" id="IPR029058">
    <property type="entry name" value="AB_hydrolase_fold"/>
</dbReference>
<comment type="caution">
    <text evidence="2">The sequence shown here is derived from an EMBL/GenBank/DDBJ whole genome shotgun (WGS) entry which is preliminary data.</text>
</comment>
<keyword evidence="2" id="KW-0378">Hydrolase</keyword>
<keyword evidence="3" id="KW-1185">Reference proteome</keyword>
<name>A0ABS4U8Y1_9CORY</name>
<dbReference type="EMBL" id="JAGINY010000001">
    <property type="protein sequence ID" value="MBP2332739.1"/>
    <property type="molecule type" value="Genomic_DNA"/>
</dbReference>
<feature type="compositionally biased region" description="Low complexity" evidence="1">
    <location>
        <begin position="1"/>
        <end position="19"/>
    </location>
</feature>